<dbReference type="STRING" id="234267.Acid_0033"/>
<feature type="signal peptide" evidence="1">
    <location>
        <begin position="1"/>
        <end position="17"/>
    </location>
</feature>
<accession>Q02D17</accession>
<dbReference type="InParanoid" id="Q02D17"/>
<name>Q02D17_SOLUE</name>
<gene>
    <name evidence="2" type="ordered locus">Acid_0033</name>
</gene>
<dbReference type="AlphaFoldDB" id="Q02D17"/>
<evidence type="ECO:0000256" key="1">
    <source>
        <dbReference type="SAM" id="SignalP"/>
    </source>
</evidence>
<feature type="chain" id="PRO_5004163914" evidence="1">
    <location>
        <begin position="18"/>
        <end position="304"/>
    </location>
</feature>
<protein>
    <submittedName>
        <fullName evidence="2">Uncharacterized protein</fullName>
    </submittedName>
</protein>
<dbReference type="eggNOG" id="COG4219">
    <property type="taxonomic scope" value="Bacteria"/>
</dbReference>
<evidence type="ECO:0000313" key="2">
    <source>
        <dbReference type="EMBL" id="ABJ81049.1"/>
    </source>
</evidence>
<dbReference type="HOGENOM" id="CLU_079080_0_0_0"/>
<dbReference type="OrthoDB" id="109118at2"/>
<dbReference type="InterPro" id="IPR017801">
    <property type="entry name" value="DUF3738"/>
</dbReference>
<proteinExistence type="predicted"/>
<dbReference type="KEGG" id="sus:Acid_0033"/>
<reference evidence="2" key="1">
    <citation type="submission" date="2006-10" db="EMBL/GenBank/DDBJ databases">
        <title>Complete sequence of Solibacter usitatus Ellin6076.</title>
        <authorList>
            <consortium name="US DOE Joint Genome Institute"/>
            <person name="Copeland A."/>
            <person name="Lucas S."/>
            <person name="Lapidus A."/>
            <person name="Barry K."/>
            <person name="Detter J.C."/>
            <person name="Glavina del Rio T."/>
            <person name="Hammon N."/>
            <person name="Israni S."/>
            <person name="Dalin E."/>
            <person name="Tice H."/>
            <person name="Pitluck S."/>
            <person name="Thompson L.S."/>
            <person name="Brettin T."/>
            <person name="Bruce D."/>
            <person name="Han C."/>
            <person name="Tapia R."/>
            <person name="Gilna P."/>
            <person name="Schmutz J."/>
            <person name="Larimer F."/>
            <person name="Land M."/>
            <person name="Hauser L."/>
            <person name="Kyrpides N."/>
            <person name="Mikhailova N."/>
            <person name="Janssen P.H."/>
            <person name="Kuske C.R."/>
            <person name="Richardson P."/>
        </authorList>
    </citation>
    <scope>NUCLEOTIDE SEQUENCE</scope>
    <source>
        <strain evidence="2">Ellin6076</strain>
    </source>
</reference>
<dbReference type="EMBL" id="CP000473">
    <property type="protein sequence ID" value="ABJ81049.1"/>
    <property type="molecule type" value="Genomic_DNA"/>
</dbReference>
<sequence length="304" mass="32292" precursor="true">MPKFIPALLFAAGLAAAQTPLSFEVASVKPGGPMDPAAIMAGKMRIGMKIDAARVDIGMLSLSDLIRIAYKVKSYQIQGPEWMTAERFNISAKLPDGAKEDQVPEMLQTLLAERFKLAIHRQSKEQNVYALIVAKGGPKMKPAEPEDPKADPVPAAAGIRMSGDIQGKGMVVAGGANGNQTKMTMNNGMMHMENSKLPITGLVEMLSRFVDKPAVDMTELKGEYQVGIDLSMEDLRNVARASGMGGAMMLAGAGPAPGGAPAEASDPTSSIFTSVAQLGLKLEPRKLPIDLIIVDHLEKLPTDN</sequence>
<dbReference type="NCBIfam" id="TIGR03435">
    <property type="entry name" value="Soli_TIGR03435"/>
    <property type="match status" value="1"/>
</dbReference>
<keyword evidence="1" id="KW-0732">Signal</keyword>
<organism evidence="2">
    <name type="scientific">Solibacter usitatus (strain Ellin6076)</name>
    <dbReference type="NCBI Taxonomy" id="234267"/>
    <lineage>
        <taxon>Bacteria</taxon>
        <taxon>Pseudomonadati</taxon>
        <taxon>Acidobacteriota</taxon>
        <taxon>Terriglobia</taxon>
        <taxon>Bryobacterales</taxon>
        <taxon>Solibacteraceae</taxon>
        <taxon>Candidatus Solibacter</taxon>
    </lineage>
</organism>
<dbReference type="Pfam" id="PF12543">
    <property type="entry name" value="DUF3738"/>
    <property type="match status" value="1"/>
</dbReference>